<dbReference type="InterPro" id="IPR039391">
    <property type="entry name" value="Phytocyanin-like"/>
</dbReference>
<organism evidence="5">
    <name type="scientific">Anthurium amnicola</name>
    <dbReference type="NCBI Taxonomy" id="1678845"/>
    <lineage>
        <taxon>Eukaryota</taxon>
        <taxon>Viridiplantae</taxon>
        <taxon>Streptophyta</taxon>
        <taxon>Embryophyta</taxon>
        <taxon>Tracheophyta</taxon>
        <taxon>Spermatophyta</taxon>
        <taxon>Magnoliopsida</taxon>
        <taxon>Liliopsida</taxon>
        <taxon>Araceae</taxon>
        <taxon>Pothoideae</taxon>
        <taxon>Potheae</taxon>
        <taxon>Anthurium</taxon>
    </lineage>
</organism>
<dbReference type="InterPro" id="IPR003245">
    <property type="entry name" value="Phytocyanin_dom"/>
</dbReference>
<evidence type="ECO:0000313" key="5">
    <source>
        <dbReference type="EMBL" id="JAT61321.1"/>
    </source>
</evidence>
<dbReference type="AlphaFoldDB" id="A0A1D1Z367"/>
<evidence type="ECO:0000256" key="2">
    <source>
        <dbReference type="ARBA" id="ARBA00023180"/>
    </source>
</evidence>
<dbReference type="FunFam" id="2.60.40.420:FF:000003">
    <property type="entry name" value="Blue copper"/>
    <property type="match status" value="1"/>
</dbReference>
<sequence length="172" mass="17902">MELLRGGAKRVSLLLAMLAAILATGKPALAAKHAVGGKEGWDVSTDLSTWASSQTLRVGDELVFKYTPGLHSVVELPGEREYKSCDMGGAVDSMNGGTSTVKLDRAGYRYFTCGTAGHCGEGMKVKIRTLGAKEAASQDSPSSSTTSASSSWSQVPSLLLAVSSAILGFIML</sequence>
<protein>
    <submittedName>
        <fullName evidence="5">Blue copper protein</fullName>
    </submittedName>
</protein>
<dbReference type="PANTHER" id="PTHR33021:SF489">
    <property type="entry name" value="BASIC BLUE PROTEIN-LIKE"/>
    <property type="match status" value="1"/>
</dbReference>
<dbReference type="Gene3D" id="2.60.40.420">
    <property type="entry name" value="Cupredoxins - blue copper proteins"/>
    <property type="match status" value="1"/>
</dbReference>
<dbReference type="GO" id="GO:0005886">
    <property type="term" value="C:plasma membrane"/>
    <property type="evidence" value="ECO:0007669"/>
    <property type="project" value="TreeGrafter"/>
</dbReference>
<dbReference type="GO" id="GO:0046872">
    <property type="term" value="F:metal ion binding"/>
    <property type="evidence" value="ECO:0007669"/>
    <property type="project" value="UniProtKB-KW"/>
</dbReference>
<dbReference type="PROSITE" id="PS51485">
    <property type="entry name" value="PHYTOCYANIN"/>
    <property type="match status" value="1"/>
</dbReference>
<accession>A0A1D1Z367</accession>
<reference evidence="5" key="1">
    <citation type="submission" date="2015-07" db="EMBL/GenBank/DDBJ databases">
        <title>Transcriptome Assembly of Anthurium amnicola.</title>
        <authorList>
            <person name="Suzuki J."/>
        </authorList>
    </citation>
    <scope>NUCLEOTIDE SEQUENCE</scope>
</reference>
<feature type="domain" description="Phytocyanin" evidence="4">
    <location>
        <begin position="31"/>
        <end position="131"/>
    </location>
</feature>
<feature type="signal peptide" evidence="3">
    <location>
        <begin position="1"/>
        <end position="30"/>
    </location>
</feature>
<feature type="chain" id="PRO_5008900694" evidence="3">
    <location>
        <begin position="31"/>
        <end position="172"/>
    </location>
</feature>
<proteinExistence type="predicted"/>
<evidence type="ECO:0000256" key="3">
    <source>
        <dbReference type="SAM" id="SignalP"/>
    </source>
</evidence>
<dbReference type="PANTHER" id="PTHR33021">
    <property type="entry name" value="BLUE COPPER PROTEIN"/>
    <property type="match status" value="1"/>
</dbReference>
<keyword evidence="2" id="KW-0325">Glycoprotein</keyword>
<dbReference type="SUPFAM" id="SSF49503">
    <property type="entry name" value="Cupredoxins"/>
    <property type="match status" value="1"/>
</dbReference>
<dbReference type="EMBL" id="GDJX01006615">
    <property type="protein sequence ID" value="JAT61321.1"/>
    <property type="molecule type" value="Transcribed_RNA"/>
</dbReference>
<dbReference type="CDD" id="cd04216">
    <property type="entry name" value="Phytocyanin"/>
    <property type="match status" value="1"/>
</dbReference>
<evidence type="ECO:0000259" key="4">
    <source>
        <dbReference type="PROSITE" id="PS51485"/>
    </source>
</evidence>
<name>A0A1D1Z367_9ARAE</name>
<dbReference type="InterPro" id="IPR008972">
    <property type="entry name" value="Cupredoxin"/>
</dbReference>
<dbReference type="Pfam" id="PF02298">
    <property type="entry name" value="Cu_bind_like"/>
    <property type="match status" value="1"/>
</dbReference>
<evidence type="ECO:0000256" key="1">
    <source>
        <dbReference type="ARBA" id="ARBA00022723"/>
    </source>
</evidence>
<dbReference type="GO" id="GO:0009055">
    <property type="term" value="F:electron transfer activity"/>
    <property type="evidence" value="ECO:0007669"/>
    <property type="project" value="InterPro"/>
</dbReference>
<keyword evidence="3" id="KW-0732">Signal</keyword>
<gene>
    <name evidence="5" type="primary">BCP_7</name>
    <name evidence="5" type="ORF">g.37001</name>
</gene>
<keyword evidence="1" id="KW-0479">Metal-binding</keyword>